<dbReference type="SUPFAM" id="SSF46785">
    <property type="entry name" value="Winged helix' DNA-binding domain"/>
    <property type="match status" value="1"/>
</dbReference>
<reference evidence="8" key="1">
    <citation type="journal article" date="2019" name="Int. J. Syst. Evol. Microbiol.">
        <title>The Global Catalogue of Microorganisms (GCM) 10K type strain sequencing project: providing services to taxonomists for standard genome sequencing and annotation.</title>
        <authorList>
            <consortium name="The Broad Institute Genomics Platform"/>
            <consortium name="The Broad Institute Genome Sequencing Center for Infectious Disease"/>
            <person name="Wu L."/>
            <person name="Ma J."/>
        </authorList>
    </citation>
    <scope>NUCLEOTIDE SEQUENCE [LARGE SCALE GENOMIC DNA]</scope>
    <source>
        <strain evidence="8">CECT 8472</strain>
    </source>
</reference>
<evidence type="ECO:0000313" key="8">
    <source>
        <dbReference type="Proteomes" id="UP001595799"/>
    </source>
</evidence>
<keyword evidence="8" id="KW-1185">Reference proteome</keyword>
<dbReference type="InterPro" id="IPR000847">
    <property type="entry name" value="LysR_HTH_N"/>
</dbReference>
<gene>
    <name evidence="7" type="ORF">ACFOW6_17160</name>
</gene>
<evidence type="ECO:0000256" key="5">
    <source>
        <dbReference type="ARBA" id="ARBA00023163"/>
    </source>
</evidence>
<keyword evidence="2" id="KW-0805">Transcription regulation</keyword>
<comment type="caution">
    <text evidence="7">The sequence shown here is derived from an EMBL/GenBank/DDBJ whole genome shotgun (WGS) entry which is preliminary data.</text>
</comment>
<dbReference type="Proteomes" id="UP001595799">
    <property type="component" value="Unassembled WGS sequence"/>
</dbReference>
<dbReference type="InterPro" id="IPR036390">
    <property type="entry name" value="WH_DNA-bd_sf"/>
</dbReference>
<dbReference type="PANTHER" id="PTHR30293">
    <property type="entry name" value="TRANSCRIPTIONAL REGULATORY PROTEIN NAC-RELATED"/>
    <property type="match status" value="1"/>
</dbReference>
<evidence type="ECO:0000313" key="7">
    <source>
        <dbReference type="EMBL" id="MFC4353280.1"/>
    </source>
</evidence>
<organism evidence="7 8">
    <name type="scientific">Fodinicurvata halophila</name>
    <dbReference type="NCBI Taxonomy" id="1419723"/>
    <lineage>
        <taxon>Bacteria</taxon>
        <taxon>Pseudomonadati</taxon>
        <taxon>Pseudomonadota</taxon>
        <taxon>Alphaproteobacteria</taxon>
        <taxon>Rhodospirillales</taxon>
        <taxon>Rhodovibrionaceae</taxon>
        <taxon>Fodinicurvata</taxon>
    </lineage>
</organism>
<sequence length="315" mass="35325">MDIRHLRYFVTIAEEGSLSKASERLHVAQPALSQHVRNMERDLRTELLFRSSRGVQLTEAGARLLQQARPLIGQFDQLEEVVRAEDVEPAGEVRFGVPGTVSQVLSARLIQEAAKRYPGIRLRIAEAMSGFIFDWLREDKIDVAVLYRGVDSRGIRLKQVLSEELLLFGHKEASVGRARPFQDAVDYAKAISLPLAVPSRGHGLRDLLDEVALQHCGRTFEAHTEIDSYAPIKTLVEQGLAFSILPAMAIKQECEQGRLVSWHIVKPELRRKIFLSAPADRPLSSATLAIEKLCHELLQQLVREGTWEARLEGGD</sequence>
<proteinExistence type="inferred from homology"/>
<dbReference type="Pfam" id="PF03466">
    <property type="entry name" value="LysR_substrate"/>
    <property type="match status" value="1"/>
</dbReference>
<evidence type="ECO:0000259" key="6">
    <source>
        <dbReference type="PROSITE" id="PS50931"/>
    </source>
</evidence>
<dbReference type="RefSeq" id="WP_382423655.1">
    <property type="nucleotide sequence ID" value="NZ_JBHSCW010000011.1"/>
</dbReference>
<dbReference type="EMBL" id="JBHSCW010000011">
    <property type="protein sequence ID" value="MFC4353280.1"/>
    <property type="molecule type" value="Genomic_DNA"/>
</dbReference>
<keyword evidence="4" id="KW-0010">Activator</keyword>
<dbReference type="Pfam" id="PF00126">
    <property type="entry name" value="HTH_1"/>
    <property type="match status" value="1"/>
</dbReference>
<feature type="domain" description="HTH lysR-type" evidence="6">
    <location>
        <begin position="1"/>
        <end position="58"/>
    </location>
</feature>
<dbReference type="InterPro" id="IPR005119">
    <property type="entry name" value="LysR_subst-bd"/>
</dbReference>
<evidence type="ECO:0000256" key="4">
    <source>
        <dbReference type="ARBA" id="ARBA00023159"/>
    </source>
</evidence>
<keyword evidence="5" id="KW-0804">Transcription</keyword>
<keyword evidence="3" id="KW-0238">DNA-binding</keyword>
<dbReference type="PRINTS" id="PR00039">
    <property type="entry name" value="HTHLYSR"/>
</dbReference>
<name>A0ABV8UQV2_9PROT</name>
<protein>
    <submittedName>
        <fullName evidence="7">LysR family transcriptional regulator</fullName>
    </submittedName>
</protein>
<evidence type="ECO:0000256" key="1">
    <source>
        <dbReference type="ARBA" id="ARBA00009437"/>
    </source>
</evidence>
<dbReference type="PANTHER" id="PTHR30293:SF0">
    <property type="entry name" value="NITROGEN ASSIMILATION REGULATORY PROTEIN NAC"/>
    <property type="match status" value="1"/>
</dbReference>
<dbReference type="InterPro" id="IPR036388">
    <property type="entry name" value="WH-like_DNA-bd_sf"/>
</dbReference>
<comment type="similarity">
    <text evidence="1">Belongs to the LysR transcriptional regulatory family.</text>
</comment>
<accession>A0ABV8UQV2</accession>
<dbReference type="PROSITE" id="PS50931">
    <property type="entry name" value="HTH_LYSR"/>
    <property type="match status" value="1"/>
</dbReference>
<dbReference type="Gene3D" id="3.40.190.10">
    <property type="entry name" value="Periplasmic binding protein-like II"/>
    <property type="match status" value="2"/>
</dbReference>
<dbReference type="SUPFAM" id="SSF53850">
    <property type="entry name" value="Periplasmic binding protein-like II"/>
    <property type="match status" value="1"/>
</dbReference>
<evidence type="ECO:0000256" key="2">
    <source>
        <dbReference type="ARBA" id="ARBA00023015"/>
    </source>
</evidence>
<dbReference type="Gene3D" id="1.10.10.10">
    <property type="entry name" value="Winged helix-like DNA-binding domain superfamily/Winged helix DNA-binding domain"/>
    <property type="match status" value="1"/>
</dbReference>
<evidence type="ECO:0000256" key="3">
    <source>
        <dbReference type="ARBA" id="ARBA00023125"/>
    </source>
</evidence>